<comment type="caution">
    <text evidence="1">The sequence shown here is derived from an EMBL/GenBank/DDBJ whole genome shotgun (WGS) entry which is preliminary data.</text>
</comment>
<dbReference type="EMBL" id="JACHDZ010000002">
    <property type="protein sequence ID" value="MBB5343753.1"/>
    <property type="molecule type" value="Genomic_DNA"/>
</dbReference>
<dbReference type="AlphaFoldDB" id="A0A7W8J733"/>
<dbReference type="Proteomes" id="UP000569092">
    <property type="component" value="Unassembled WGS sequence"/>
</dbReference>
<protein>
    <submittedName>
        <fullName evidence="1">Uncharacterized protein</fullName>
    </submittedName>
</protein>
<organism evidence="1 2">
    <name type="scientific">Tunturiibacter lichenicola</name>
    <dbReference type="NCBI Taxonomy" id="2051959"/>
    <lineage>
        <taxon>Bacteria</taxon>
        <taxon>Pseudomonadati</taxon>
        <taxon>Acidobacteriota</taxon>
        <taxon>Terriglobia</taxon>
        <taxon>Terriglobales</taxon>
        <taxon>Acidobacteriaceae</taxon>
        <taxon>Tunturiibacter</taxon>
    </lineage>
</organism>
<gene>
    <name evidence="1" type="ORF">HDF10_001728</name>
</gene>
<reference evidence="1 2" key="1">
    <citation type="submission" date="2020-08" db="EMBL/GenBank/DDBJ databases">
        <title>Genomic Encyclopedia of Type Strains, Phase IV (KMG-V): Genome sequencing to study the core and pangenomes of soil and plant-associated prokaryotes.</title>
        <authorList>
            <person name="Whitman W."/>
        </authorList>
    </citation>
    <scope>NUCLEOTIDE SEQUENCE [LARGE SCALE GENOMIC DNA]</scope>
    <source>
        <strain evidence="1 2">M8US30</strain>
    </source>
</reference>
<proteinExistence type="predicted"/>
<evidence type="ECO:0000313" key="2">
    <source>
        <dbReference type="Proteomes" id="UP000569092"/>
    </source>
</evidence>
<name>A0A7W8J733_9BACT</name>
<accession>A0A7W8J733</accession>
<evidence type="ECO:0000313" key="1">
    <source>
        <dbReference type="EMBL" id="MBB5343753.1"/>
    </source>
</evidence>
<sequence>MTDVTGQMKASSFTLHENLRPPREAWGRFDFDFAEDEKRVEMFA</sequence>